<evidence type="ECO:0000313" key="1">
    <source>
        <dbReference type="EMBL" id="SDE51680.1"/>
    </source>
</evidence>
<dbReference type="EMBL" id="FNAV01000004">
    <property type="protein sequence ID" value="SDE51680.1"/>
    <property type="molecule type" value="Genomic_DNA"/>
</dbReference>
<accession>A0A1G7DKV4</accession>
<reference evidence="2" key="1">
    <citation type="submission" date="2016-10" db="EMBL/GenBank/DDBJ databases">
        <authorList>
            <person name="Varghese N."/>
            <person name="Submissions S."/>
        </authorList>
    </citation>
    <scope>NUCLEOTIDE SEQUENCE [LARGE SCALE GENOMIC DNA]</scope>
    <source>
        <strain evidence="2">DSM 10146</strain>
    </source>
</reference>
<dbReference type="AlphaFoldDB" id="A0A1G7DKV4"/>
<dbReference type="SUPFAM" id="SSF69118">
    <property type="entry name" value="AhpD-like"/>
    <property type="match status" value="1"/>
</dbReference>
<dbReference type="InterPro" id="IPR029032">
    <property type="entry name" value="AhpD-like"/>
</dbReference>
<gene>
    <name evidence="1" type="ORF">SAMN04488105_104264</name>
</gene>
<dbReference type="Gene3D" id="1.20.1290.10">
    <property type="entry name" value="AhpD-like"/>
    <property type="match status" value="1"/>
</dbReference>
<keyword evidence="2" id="KW-1185">Reference proteome</keyword>
<organism evidence="1 2">
    <name type="scientific">Salipiger thiooxidans</name>
    <dbReference type="NCBI Taxonomy" id="282683"/>
    <lineage>
        <taxon>Bacteria</taxon>
        <taxon>Pseudomonadati</taxon>
        <taxon>Pseudomonadota</taxon>
        <taxon>Alphaproteobacteria</taxon>
        <taxon>Rhodobacterales</taxon>
        <taxon>Roseobacteraceae</taxon>
        <taxon>Salipiger</taxon>
    </lineage>
</organism>
<sequence length="160" mass="16144">MSIFDTTTLSAAGVTPGSATAAATETRANIIEATQAAEDAVLTPKDPGAFPHPLRAALAARVAALGGEPALAERYAARAGGSAALADPAQDGTDQGLSHLMAFVDKVANDTRNIDAQDIAGLQTAGVSDADIVRLCELVAFLAYQLRVVAGLRLMTGAAA</sequence>
<dbReference type="OrthoDB" id="5077630at2"/>
<name>A0A1G7DKV4_9RHOB</name>
<protein>
    <submittedName>
        <fullName evidence="1">N-terminal domain of uncharacterized protein YciW-containing protein</fullName>
    </submittedName>
</protein>
<proteinExistence type="predicted"/>
<dbReference type="Proteomes" id="UP000198994">
    <property type="component" value="Unassembled WGS sequence"/>
</dbReference>
<dbReference type="STRING" id="282683.SAMN04488105_104264"/>
<evidence type="ECO:0000313" key="2">
    <source>
        <dbReference type="Proteomes" id="UP000198994"/>
    </source>
</evidence>
<dbReference type="RefSeq" id="WP_089957512.1">
    <property type="nucleotide sequence ID" value="NZ_FNAV01000004.1"/>
</dbReference>